<gene>
    <name evidence="11" type="ORF">QBC33DRAFT_611184</name>
</gene>
<comment type="similarity">
    <text evidence="2">Belongs to the HIBADH-related family. 3-hydroxyisobutyrate dehydrogenase subfamily.</text>
</comment>
<dbReference type="GO" id="GO:0051287">
    <property type="term" value="F:NAD binding"/>
    <property type="evidence" value="ECO:0007669"/>
    <property type="project" value="InterPro"/>
</dbReference>
<dbReference type="SUPFAM" id="SSF51735">
    <property type="entry name" value="NAD(P)-binding Rossmann-fold domains"/>
    <property type="match status" value="1"/>
</dbReference>
<evidence type="ECO:0000256" key="8">
    <source>
        <dbReference type="SAM" id="MobiDB-lite"/>
    </source>
</evidence>
<protein>
    <recommendedName>
        <fullName evidence="3">3-hydroxyisobutyrate dehydrogenase</fullName>
        <ecNumber evidence="3">1.1.1.31</ecNumber>
    </recommendedName>
</protein>
<accession>A0AAJ0C2L8</accession>
<proteinExistence type="inferred from homology"/>
<sequence>MVTTTDTKPPVYVTVSALDAGHLTLPERLFVTDADPEKRATVPSLSFLIRHPSPSPKQAGARHVTNLVFDLGVKRDLNGYPPKQREHIAQRRPITTDPDCAASLRRGAMGSNSGGNTKDGATGEVLLDPDSDIDMVILSHVHWDHVGTPSDFPSATFAVGSGTLDLLKHGAGPLYPAEIFNDDELPASRTVEFPPVPRSGSGAYDDGPYAPKHTPTPTDTHAKLPPSAENWSWQPLAGFPHALDLFGDGSVYAIDSPGHLYGHVNLLVRTGERTYVYLGGDCCHDPRILSGEKGIAMYEDGRGGMRSVHVDTGVARKTLDWIAEHGLGVMGYPMAKNLHAGLGPEKTLLICDVSTEALNRFKAETEGKGHVEVITNGFEAAKAANTVITMLPGSAAVKAVYLDPQTGILAGAVAAAEEDSSSPEQKLIMECGTIETDTILAVAKVAQETSASKLSNALTFVDAPVSGGPMGAQDGTLTFMAGCNPDASPRVFPIVKSYLQHMGNPNGIFLCGDVGAGTAFKIINNYLSAITSLAASEALNIGVKAGLDPKLLTDVINASGGQCWVTSKSNPVPGVQANVPSSRGYEGGFRIELCAKVLGMGTRLAEMVGARTVLDGPTLQAFGEAMADDRYRGKDARVVYKWLNDSERK</sequence>
<dbReference type="SUPFAM" id="SSF48179">
    <property type="entry name" value="6-phosphogluconate dehydrogenase C-terminal domain-like"/>
    <property type="match status" value="1"/>
</dbReference>
<dbReference type="Pfam" id="PF03446">
    <property type="entry name" value="NAD_binding_2"/>
    <property type="match status" value="1"/>
</dbReference>
<dbReference type="PANTHER" id="PTHR22981">
    <property type="entry name" value="3-HYDROXYISOBUTYRATE DEHYDROGENASE-RELATED"/>
    <property type="match status" value="1"/>
</dbReference>
<keyword evidence="6" id="KW-0520">NAD</keyword>
<evidence type="ECO:0000256" key="4">
    <source>
        <dbReference type="ARBA" id="ARBA00022456"/>
    </source>
</evidence>
<organism evidence="11 12">
    <name type="scientific">Phialemonium atrogriseum</name>
    <dbReference type="NCBI Taxonomy" id="1093897"/>
    <lineage>
        <taxon>Eukaryota</taxon>
        <taxon>Fungi</taxon>
        <taxon>Dikarya</taxon>
        <taxon>Ascomycota</taxon>
        <taxon>Pezizomycotina</taxon>
        <taxon>Sordariomycetes</taxon>
        <taxon>Sordariomycetidae</taxon>
        <taxon>Cephalothecales</taxon>
        <taxon>Cephalothecaceae</taxon>
        <taxon>Phialemonium</taxon>
    </lineage>
</organism>
<dbReference type="FunFam" id="1.10.1040.10:FF:000056">
    <property type="entry name" value="3-hydroxyisobutyrate dehydrogenase a"/>
    <property type="match status" value="1"/>
</dbReference>
<feature type="region of interest" description="Disordered" evidence="8">
    <location>
        <begin position="193"/>
        <end position="225"/>
    </location>
</feature>
<dbReference type="CDD" id="cd07730">
    <property type="entry name" value="metallo-hydrolase-like_MBL-fold"/>
    <property type="match status" value="1"/>
</dbReference>
<dbReference type="Gene3D" id="3.60.15.10">
    <property type="entry name" value="Ribonuclease Z/Hydroxyacylglutathione hydrolase-like"/>
    <property type="match status" value="2"/>
</dbReference>
<dbReference type="InterPro" id="IPR036291">
    <property type="entry name" value="NAD(P)-bd_dom_sf"/>
</dbReference>
<evidence type="ECO:0000256" key="2">
    <source>
        <dbReference type="ARBA" id="ARBA00006013"/>
    </source>
</evidence>
<evidence type="ECO:0000313" key="11">
    <source>
        <dbReference type="EMBL" id="KAK1767584.1"/>
    </source>
</evidence>
<keyword evidence="12" id="KW-1185">Reference proteome</keyword>
<evidence type="ECO:0000259" key="10">
    <source>
        <dbReference type="Pfam" id="PF14833"/>
    </source>
</evidence>
<name>A0AAJ0C2L8_9PEZI</name>
<evidence type="ECO:0000256" key="3">
    <source>
        <dbReference type="ARBA" id="ARBA00012991"/>
    </source>
</evidence>
<dbReference type="Gene3D" id="1.10.1040.10">
    <property type="entry name" value="N-(1-d-carboxylethyl)-l-norvaline Dehydrogenase, domain 2"/>
    <property type="match status" value="1"/>
</dbReference>
<dbReference type="AlphaFoldDB" id="A0AAJ0C2L8"/>
<dbReference type="InterPro" id="IPR036866">
    <property type="entry name" value="RibonucZ/Hydroxyglut_hydro"/>
</dbReference>
<comment type="caution">
    <text evidence="11">The sequence shown here is derived from an EMBL/GenBank/DDBJ whole genome shotgun (WGS) entry which is preliminary data.</text>
</comment>
<dbReference type="GO" id="GO:0006574">
    <property type="term" value="P:L-valine catabolic process"/>
    <property type="evidence" value="ECO:0007669"/>
    <property type="project" value="TreeGrafter"/>
</dbReference>
<evidence type="ECO:0000259" key="9">
    <source>
        <dbReference type="Pfam" id="PF03446"/>
    </source>
</evidence>
<evidence type="ECO:0000256" key="6">
    <source>
        <dbReference type="ARBA" id="ARBA00023027"/>
    </source>
</evidence>
<dbReference type="Gene3D" id="3.40.50.720">
    <property type="entry name" value="NAD(P)-binding Rossmann-like Domain"/>
    <property type="match status" value="1"/>
</dbReference>
<dbReference type="SUPFAM" id="SSF56281">
    <property type="entry name" value="Metallo-hydrolase/oxidoreductase"/>
    <property type="match status" value="1"/>
</dbReference>
<dbReference type="Pfam" id="PF14833">
    <property type="entry name" value="NAD_binding_11"/>
    <property type="match status" value="1"/>
</dbReference>
<reference evidence="11" key="1">
    <citation type="submission" date="2023-06" db="EMBL/GenBank/DDBJ databases">
        <title>Genome-scale phylogeny and comparative genomics of the fungal order Sordariales.</title>
        <authorList>
            <consortium name="Lawrence Berkeley National Laboratory"/>
            <person name="Hensen N."/>
            <person name="Bonometti L."/>
            <person name="Westerberg I."/>
            <person name="Brannstrom I.O."/>
            <person name="Guillou S."/>
            <person name="Cros-Aarteil S."/>
            <person name="Calhoun S."/>
            <person name="Haridas S."/>
            <person name="Kuo A."/>
            <person name="Mondo S."/>
            <person name="Pangilinan J."/>
            <person name="Riley R."/>
            <person name="Labutti K."/>
            <person name="Andreopoulos B."/>
            <person name="Lipzen A."/>
            <person name="Chen C."/>
            <person name="Yanf M."/>
            <person name="Daum C."/>
            <person name="Ng V."/>
            <person name="Clum A."/>
            <person name="Steindorff A."/>
            <person name="Ohm R."/>
            <person name="Martin F."/>
            <person name="Silar P."/>
            <person name="Natvig D."/>
            <person name="Lalanne C."/>
            <person name="Gautier V."/>
            <person name="Ament-Velasquez S.L."/>
            <person name="Kruys A."/>
            <person name="Hutchinson M.I."/>
            <person name="Powell A.J."/>
            <person name="Barry K."/>
            <person name="Miller A.N."/>
            <person name="Grigoriev I.V."/>
            <person name="Debuchy R."/>
            <person name="Gladieux P."/>
            <person name="Thoren M.H."/>
            <person name="Johannesson H."/>
        </authorList>
    </citation>
    <scope>NUCLEOTIDE SEQUENCE</scope>
    <source>
        <strain evidence="11">8032-3</strain>
    </source>
</reference>
<comment type="pathway">
    <text evidence="1">Amino-acid degradation; L-valine degradation.</text>
</comment>
<feature type="domain" description="6-phosphogluconate dehydrogenase NADP-binding" evidence="9">
    <location>
        <begin position="323"/>
        <end position="498"/>
    </location>
</feature>
<dbReference type="EMBL" id="MU839008">
    <property type="protein sequence ID" value="KAK1767584.1"/>
    <property type="molecule type" value="Genomic_DNA"/>
</dbReference>
<evidence type="ECO:0000256" key="5">
    <source>
        <dbReference type="ARBA" id="ARBA00023002"/>
    </source>
</evidence>
<keyword evidence="4" id="KW-0101">Branched-chain amino acid catabolism</keyword>
<evidence type="ECO:0000313" key="12">
    <source>
        <dbReference type="Proteomes" id="UP001244011"/>
    </source>
</evidence>
<dbReference type="InterPro" id="IPR013328">
    <property type="entry name" value="6PGD_dom2"/>
</dbReference>
<dbReference type="GO" id="GO:0008442">
    <property type="term" value="F:3-hydroxyisobutyrate dehydrogenase activity"/>
    <property type="evidence" value="ECO:0007669"/>
    <property type="project" value="UniProtKB-EC"/>
</dbReference>
<dbReference type="InterPro" id="IPR006115">
    <property type="entry name" value="6PGDH_NADP-bd"/>
</dbReference>
<evidence type="ECO:0000256" key="1">
    <source>
        <dbReference type="ARBA" id="ARBA00005109"/>
    </source>
</evidence>
<dbReference type="EC" id="1.1.1.31" evidence="3"/>
<dbReference type="GO" id="GO:0050661">
    <property type="term" value="F:NADP binding"/>
    <property type="evidence" value="ECO:0007669"/>
    <property type="project" value="InterPro"/>
</dbReference>
<dbReference type="GO" id="GO:0005739">
    <property type="term" value="C:mitochondrion"/>
    <property type="evidence" value="ECO:0007669"/>
    <property type="project" value="TreeGrafter"/>
</dbReference>
<keyword evidence="5" id="KW-0560">Oxidoreductase</keyword>
<evidence type="ECO:0000256" key="7">
    <source>
        <dbReference type="ARBA" id="ARBA00049197"/>
    </source>
</evidence>
<feature type="domain" description="3-hydroxyisobutyrate dehydrogenase-like NAD-binding" evidence="10">
    <location>
        <begin position="515"/>
        <end position="641"/>
    </location>
</feature>
<dbReference type="InterPro" id="IPR029154">
    <property type="entry name" value="HIBADH-like_NADP-bd"/>
</dbReference>
<comment type="catalytic activity">
    <reaction evidence="7">
        <text>3-hydroxy-2-methylpropanoate + NAD(+) = 2-methyl-3-oxopropanoate + NADH + H(+)</text>
        <dbReference type="Rhea" id="RHEA:17681"/>
        <dbReference type="ChEBI" id="CHEBI:11805"/>
        <dbReference type="ChEBI" id="CHEBI:15378"/>
        <dbReference type="ChEBI" id="CHEBI:57540"/>
        <dbReference type="ChEBI" id="CHEBI:57700"/>
        <dbReference type="ChEBI" id="CHEBI:57945"/>
        <dbReference type="EC" id="1.1.1.31"/>
    </reaction>
</comment>
<dbReference type="Proteomes" id="UP001244011">
    <property type="component" value="Unassembled WGS sequence"/>
</dbReference>
<dbReference type="RefSeq" id="XP_060283797.1">
    <property type="nucleotide sequence ID" value="XM_060432442.1"/>
</dbReference>
<dbReference type="PANTHER" id="PTHR22981:SF7">
    <property type="entry name" value="3-HYDROXYISOBUTYRATE DEHYDROGENASE, MITOCHONDRIAL"/>
    <property type="match status" value="1"/>
</dbReference>
<dbReference type="InterPro" id="IPR008927">
    <property type="entry name" value="6-PGluconate_DH-like_C_sf"/>
</dbReference>
<dbReference type="GeneID" id="85315629"/>